<dbReference type="RefSeq" id="WP_192790760.1">
    <property type="nucleotide sequence ID" value="NZ_JADBEK010000001.1"/>
</dbReference>
<accession>A0ABR9MDJ5</accession>
<evidence type="ECO:0000313" key="2">
    <source>
        <dbReference type="EMBL" id="MBE1590977.1"/>
    </source>
</evidence>
<evidence type="ECO:0000313" key="3">
    <source>
        <dbReference type="Proteomes" id="UP000633509"/>
    </source>
</evidence>
<evidence type="ECO:0000256" key="1">
    <source>
        <dbReference type="SAM" id="SignalP"/>
    </source>
</evidence>
<sequence length="135" mass="14076">MFKPSTVFASAILAATLAAVPVTTGAANAATTTQTTTQASTQASAQGSASACRTLRVTGVNVAIRDFPFVNGLVLRTVNTGTVLTTCELVRGEPINRYLNKCGRDGRSWYKVRSGRTSLTGSPFGYVPATCVRVG</sequence>
<name>A0ABR9MDJ5_9ACTN</name>
<evidence type="ECO:0008006" key="4">
    <source>
        <dbReference type="Google" id="ProtNLM"/>
    </source>
</evidence>
<dbReference type="EMBL" id="JADBEK010000001">
    <property type="protein sequence ID" value="MBE1590977.1"/>
    <property type="molecule type" value="Genomic_DNA"/>
</dbReference>
<protein>
    <recommendedName>
        <fullName evidence="4">SH3 domain-containing protein</fullName>
    </recommendedName>
</protein>
<feature type="signal peptide" evidence="1">
    <location>
        <begin position="1"/>
        <end position="29"/>
    </location>
</feature>
<keyword evidence="1" id="KW-0732">Signal</keyword>
<feature type="chain" id="PRO_5046226498" description="SH3 domain-containing protein" evidence="1">
    <location>
        <begin position="30"/>
        <end position="135"/>
    </location>
</feature>
<gene>
    <name evidence="2" type="ORF">H4W80_009235</name>
</gene>
<proteinExistence type="predicted"/>
<keyword evidence="3" id="KW-1185">Reference proteome</keyword>
<reference evidence="2 3" key="1">
    <citation type="submission" date="2020-10" db="EMBL/GenBank/DDBJ databases">
        <title>Sequencing the genomes of 1000 actinobacteria strains.</title>
        <authorList>
            <person name="Klenk H.-P."/>
        </authorList>
    </citation>
    <scope>NUCLEOTIDE SEQUENCE [LARGE SCALE GENOMIC DNA]</scope>
    <source>
        <strain evidence="2 3">DSM 43173</strain>
    </source>
</reference>
<dbReference type="Proteomes" id="UP000633509">
    <property type="component" value="Unassembled WGS sequence"/>
</dbReference>
<comment type="caution">
    <text evidence="2">The sequence shown here is derived from an EMBL/GenBank/DDBJ whole genome shotgun (WGS) entry which is preliminary data.</text>
</comment>
<organism evidence="2 3">
    <name type="scientific">Nonomuraea angiospora</name>
    <dbReference type="NCBI Taxonomy" id="46172"/>
    <lineage>
        <taxon>Bacteria</taxon>
        <taxon>Bacillati</taxon>
        <taxon>Actinomycetota</taxon>
        <taxon>Actinomycetes</taxon>
        <taxon>Streptosporangiales</taxon>
        <taxon>Streptosporangiaceae</taxon>
        <taxon>Nonomuraea</taxon>
    </lineage>
</organism>